<gene>
    <name evidence="1" type="ORF">C1645_828968</name>
</gene>
<dbReference type="SUPFAM" id="SSF56112">
    <property type="entry name" value="Protein kinase-like (PK-like)"/>
    <property type="match status" value="1"/>
</dbReference>
<dbReference type="InterPro" id="IPR011009">
    <property type="entry name" value="Kinase-like_dom_sf"/>
</dbReference>
<dbReference type="Proteomes" id="UP000265703">
    <property type="component" value="Unassembled WGS sequence"/>
</dbReference>
<reference evidence="1 2" key="1">
    <citation type="submission" date="2018-06" db="EMBL/GenBank/DDBJ databases">
        <title>Comparative genomics reveals the genomic features of Rhizophagus irregularis, R. cerebriforme, R. diaphanum and Gigaspora rosea, and their symbiotic lifestyle signature.</title>
        <authorList>
            <person name="Morin E."/>
            <person name="San Clemente H."/>
            <person name="Chen E.C.H."/>
            <person name="De La Providencia I."/>
            <person name="Hainaut M."/>
            <person name="Kuo A."/>
            <person name="Kohler A."/>
            <person name="Murat C."/>
            <person name="Tang N."/>
            <person name="Roy S."/>
            <person name="Loubradou J."/>
            <person name="Henrissat B."/>
            <person name="Grigoriev I.V."/>
            <person name="Corradi N."/>
            <person name="Roux C."/>
            <person name="Martin F.M."/>
        </authorList>
    </citation>
    <scope>NUCLEOTIDE SEQUENCE [LARGE SCALE GENOMIC DNA]</scope>
    <source>
        <strain evidence="1 2">DAOM 227022</strain>
    </source>
</reference>
<dbReference type="EMBL" id="QKYT01000352">
    <property type="protein sequence ID" value="RIA86645.1"/>
    <property type="molecule type" value="Genomic_DNA"/>
</dbReference>
<evidence type="ECO:0008006" key="3">
    <source>
        <dbReference type="Google" id="ProtNLM"/>
    </source>
</evidence>
<protein>
    <recommendedName>
        <fullName evidence="3">Protein kinase domain-containing protein</fullName>
    </recommendedName>
</protein>
<accession>A0A397SRJ9</accession>
<dbReference type="Gene3D" id="3.30.200.20">
    <property type="entry name" value="Phosphorylase Kinase, domain 1"/>
    <property type="match status" value="1"/>
</dbReference>
<organism evidence="1 2">
    <name type="scientific">Glomus cerebriforme</name>
    <dbReference type="NCBI Taxonomy" id="658196"/>
    <lineage>
        <taxon>Eukaryota</taxon>
        <taxon>Fungi</taxon>
        <taxon>Fungi incertae sedis</taxon>
        <taxon>Mucoromycota</taxon>
        <taxon>Glomeromycotina</taxon>
        <taxon>Glomeromycetes</taxon>
        <taxon>Glomerales</taxon>
        <taxon>Glomeraceae</taxon>
        <taxon>Glomus</taxon>
    </lineage>
</organism>
<keyword evidence="2" id="KW-1185">Reference proteome</keyword>
<evidence type="ECO:0000313" key="1">
    <source>
        <dbReference type="EMBL" id="RIA86645.1"/>
    </source>
</evidence>
<dbReference type="AlphaFoldDB" id="A0A397SRJ9"/>
<comment type="caution">
    <text evidence="1">The sequence shown here is derived from an EMBL/GenBank/DDBJ whole genome shotgun (WGS) entry which is preliminary data.</text>
</comment>
<proteinExistence type="predicted"/>
<name>A0A397SRJ9_9GLOM</name>
<dbReference type="OrthoDB" id="2442978at2759"/>
<sequence length="262" mass="30864">MVLKDDYCEKCGEQYTDIYNKWCKSCYIDNLKIANWSSGNEKIDNLIQEMQLKIKRSSDIVFEWIPYNQFESTKVIEGAIYSAIWIEGPLVGYNRDKELFERNQNEKVKSYSINDDDDILHIYGISQNPSTKNYIMILKNEYCEKCDEQYTDIYKKWCKSCHIKIANLGSGNEKIDNFILEMQSKIKRSNDIVFEWIPYNQFENVKEIGEGGFAKIYSAIWTDGPLYYNKNKKVYKRSQNTKIALKCLCNSQNISNEFLNEV</sequence>
<evidence type="ECO:0000313" key="2">
    <source>
        <dbReference type="Proteomes" id="UP000265703"/>
    </source>
</evidence>